<dbReference type="EMBL" id="SPHZ02000009">
    <property type="protein sequence ID" value="KAF0899947.1"/>
    <property type="molecule type" value="Genomic_DNA"/>
</dbReference>
<name>A0A6G1CIU7_9ORYZ</name>
<sequence>MLWSREEEDGSAQRQLVMACLGRHLLGSVDPSARAQMPDGLEEGGDRRKERACRGGLSIQSQYKANLIYK</sequence>
<keyword evidence="2" id="KW-1185">Reference proteome</keyword>
<accession>A0A6G1CIU7</accession>
<evidence type="ECO:0000313" key="1">
    <source>
        <dbReference type="EMBL" id="KAF0899947.1"/>
    </source>
</evidence>
<feature type="non-terminal residue" evidence="1">
    <location>
        <position position="70"/>
    </location>
</feature>
<comment type="caution">
    <text evidence="1">The sequence shown here is derived from an EMBL/GenBank/DDBJ whole genome shotgun (WGS) entry which is preliminary data.</text>
</comment>
<dbReference type="Proteomes" id="UP000479710">
    <property type="component" value="Unassembled WGS sequence"/>
</dbReference>
<dbReference type="AlphaFoldDB" id="A0A6G1CIU7"/>
<reference evidence="1 2" key="1">
    <citation type="submission" date="2019-11" db="EMBL/GenBank/DDBJ databases">
        <title>Whole genome sequence of Oryza granulata.</title>
        <authorList>
            <person name="Li W."/>
        </authorList>
    </citation>
    <scope>NUCLEOTIDE SEQUENCE [LARGE SCALE GENOMIC DNA]</scope>
    <source>
        <strain evidence="2">cv. Menghai</strain>
        <tissue evidence="1">Leaf</tissue>
    </source>
</reference>
<protein>
    <submittedName>
        <fullName evidence="1">Uncharacterized protein</fullName>
    </submittedName>
</protein>
<evidence type="ECO:0000313" key="2">
    <source>
        <dbReference type="Proteomes" id="UP000479710"/>
    </source>
</evidence>
<organism evidence="1 2">
    <name type="scientific">Oryza meyeriana var. granulata</name>
    <dbReference type="NCBI Taxonomy" id="110450"/>
    <lineage>
        <taxon>Eukaryota</taxon>
        <taxon>Viridiplantae</taxon>
        <taxon>Streptophyta</taxon>
        <taxon>Embryophyta</taxon>
        <taxon>Tracheophyta</taxon>
        <taxon>Spermatophyta</taxon>
        <taxon>Magnoliopsida</taxon>
        <taxon>Liliopsida</taxon>
        <taxon>Poales</taxon>
        <taxon>Poaceae</taxon>
        <taxon>BOP clade</taxon>
        <taxon>Oryzoideae</taxon>
        <taxon>Oryzeae</taxon>
        <taxon>Oryzinae</taxon>
        <taxon>Oryza</taxon>
        <taxon>Oryza meyeriana</taxon>
    </lineage>
</organism>
<proteinExistence type="predicted"/>
<gene>
    <name evidence="1" type="ORF">E2562_025893</name>
</gene>